<comment type="caution">
    <text evidence="6">The sequence shown here is derived from an EMBL/GenBank/DDBJ whole genome shotgun (WGS) entry which is preliminary data.</text>
</comment>
<dbReference type="Proteomes" id="UP000631300">
    <property type="component" value="Unassembled WGS sequence"/>
</dbReference>
<evidence type="ECO:0000313" key="6">
    <source>
        <dbReference type="EMBL" id="GGW75278.1"/>
    </source>
</evidence>
<dbReference type="InterPro" id="IPR058245">
    <property type="entry name" value="NreC/VraR/RcsB-like_REC"/>
</dbReference>
<keyword evidence="2 6" id="KW-0238">DNA-binding</keyword>
<evidence type="ECO:0000313" key="7">
    <source>
        <dbReference type="Proteomes" id="UP000631300"/>
    </source>
</evidence>
<dbReference type="GO" id="GO:0006355">
    <property type="term" value="P:regulation of DNA-templated transcription"/>
    <property type="evidence" value="ECO:0007669"/>
    <property type="project" value="InterPro"/>
</dbReference>
<dbReference type="PANTHER" id="PTHR43214:SF43">
    <property type="entry name" value="TWO-COMPONENT RESPONSE REGULATOR"/>
    <property type="match status" value="1"/>
</dbReference>
<dbReference type="RefSeq" id="WP_189403445.1">
    <property type="nucleotide sequence ID" value="NZ_BMXP01000001.1"/>
</dbReference>
<feature type="modified residue" description="4-aspartylphosphate" evidence="3">
    <location>
        <position position="55"/>
    </location>
</feature>
<evidence type="ECO:0000259" key="4">
    <source>
        <dbReference type="PROSITE" id="PS50043"/>
    </source>
</evidence>
<gene>
    <name evidence="6" type="ORF">GCM10007391_04410</name>
</gene>
<dbReference type="Pfam" id="PF00196">
    <property type="entry name" value="GerE"/>
    <property type="match status" value="1"/>
</dbReference>
<dbReference type="CDD" id="cd17535">
    <property type="entry name" value="REC_NarL-like"/>
    <property type="match status" value="1"/>
</dbReference>
<dbReference type="Gene3D" id="3.40.50.2300">
    <property type="match status" value="1"/>
</dbReference>
<dbReference type="PANTHER" id="PTHR43214">
    <property type="entry name" value="TWO-COMPONENT RESPONSE REGULATOR"/>
    <property type="match status" value="1"/>
</dbReference>
<dbReference type="InterPro" id="IPR016032">
    <property type="entry name" value="Sig_transdc_resp-reg_C-effctor"/>
</dbReference>
<dbReference type="PROSITE" id="PS50110">
    <property type="entry name" value="RESPONSE_REGULATORY"/>
    <property type="match status" value="1"/>
</dbReference>
<feature type="domain" description="Response regulatory" evidence="5">
    <location>
        <begin position="4"/>
        <end position="120"/>
    </location>
</feature>
<dbReference type="GO" id="GO:0000160">
    <property type="term" value="P:phosphorelay signal transduction system"/>
    <property type="evidence" value="ECO:0007669"/>
    <property type="project" value="InterPro"/>
</dbReference>
<feature type="domain" description="HTH luxR-type" evidence="4">
    <location>
        <begin position="145"/>
        <end position="210"/>
    </location>
</feature>
<protein>
    <submittedName>
        <fullName evidence="6">DNA-binding response regulator</fullName>
    </submittedName>
</protein>
<evidence type="ECO:0000256" key="2">
    <source>
        <dbReference type="ARBA" id="ARBA00023125"/>
    </source>
</evidence>
<dbReference type="EMBL" id="BMXP01000001">
    <property type="protein sequence ID" value="GGW75278.1"/>
    <property type="molecule type" value="Genomic_DNA"/>
</dbReference>
<proteinExistence type="predicted"/>
<dbReference type="SUPFAM" id="SSF46894">
    <property type="entry name" value="C-terminal effector domain of the bipartite response regulators"/>
    <property type="match status" value="1"/>
</dbReference>
<keyword evidence="1 3" id="KW-0597">Phosphoprotein</keyword>
<dbReference type="AlphaFoldDB" id="A0A918JD59"/>
<accession>A0A918JD59</accession>
<organism evidence="6 7">
    <name type="scientific">Alteromonas halophila</name>
    <dbReference type="NCBI Taxonomy" id="516698"/>
    <lineage>
        <taxon>Bacteria</taxon>
        <taxon>Pseudomonadati</taxon>
        <taxon>Pseudomonadota</taxon>
        <taxon>Gammaproteobacteria</taxon>
        <taxon>Alteromonadales</taxon>
        <taxon>Alteromonadaceae</taxon>
        <taxon>Alteromonas/Salinimonas group</taxon>
        <taxon>Alteromonas</taxon>
    </lineage>
</organism>
<dbReference type="InterPro" id="IPR039420">
    <property type="entry name" value="WalR-like"/>
</dbReference>
<dbReference type="SMART" id="SM00421">
    <property type="entry name" value="HTH_LUXR"/>
    <property type="match status" value="1"/>
</dbReference>
<keyword evidence="7" id="KW-1185">Reference proteome</keyword>
<dbReference type="SUPFAM" id="SSF52172">
    <property type="entry name" value="CheY-like"/>
    <property type="match status" value="1"/>
</dbReference>
<dbReference type="InterPro" id="IPR000792">
    <property type="entry name" value="Tscrpt_reg_LuxR_C"/>
</dbReference>
<name>A0A918JD59_9ALTE</name>
<evidence type="ECO:0000259" key="5">
    <source>
        <dbReference type="PROSITE" id="PS50110"/>
    </source>
</evidence>
<dbReference type="PROSITE" id="PS50043">
    <property type="entry name" value="HTH_LUXR_2"/>
    <property type="match status" value="1"/>
</dbReference>
<dbReference type="GO" id="GO:0003677">
    <property type="term" value="F:DNA binding"/>
    <property type="evidence" value="ECO:0007669"/>
    <property type="project" value="UniProtKB-KW"/>
</dbReference>
<dbReference type="CDD" id="cd06170">
    <property type="entry name" value="LuxR_C_like"/>
    <property type="match status" value="1"/>
</dbReference>
<dbReference type="Pfam" id="PF00072">
    <property type="entry name" value="Response_reg"/>
    <property type="match status" value="1"/>
</dbReference>
<dbReference type="SMART" id="SM00448">
    <property type="entry name" value="REC"/>
    <property type="match status" value="1"/>
</dbReference>
<reference evidence="6" key="2">
    <citation type="submission" date="2020-09" db="EMBL/GenBank/DDBJ databases">
        <authorList>
            <person name="Sun Q."/>
            <person name="Kim S."/>
        </authorList>
    </citation>
    <scope>NUCLEOTIDE SEQUENCE</scope>
    <source>
        <strain evidence="6">KCTC 22164</strain>
    </source>
</reference>
<dbReference type="PRINTS" id="PR00038">
    <property type="entry name" value="HTHLUXR"/>
</dbReference>
<evidence type="ECO:0000256" key="1">
    <source>
        <dbReference type="ARBA" id="ARBA00022553"/>
    </source>
</evidence>
<dbReference type="InterPro" id="IPR011006">
    <property type="entry name" value="CheY-like_superfamily"/>
</dbReference>
<sequence length="213" mass="23053">MSINVMLVDDQLLVRQGIESLLQLSENIEVVGVATNGEEALMMLPNLAVDVLLLDIRMPKMNGIAVLEALSKRDKMLPVLMLTTFDDHDSILNALRAGARGYMLKDVSLESLVAAIETLAAGGNLIQPALTDSLLRRLKSDHVPSDTLTEPVSVKEREILRLMAAGMSNQEIAEATHKSLGTVKNQVSGLLGKLGARDRTRAVLKAIEHGLLD</sequence>
<reference evidence="6" key="1">
    <citation type="journal article" date="2014" name="Int. J. Syst. Evol. Microbiol.">
        <title>Complete genome sequence of Corynebacterium casei LMG S-19264T (=DSM 44701T), isolated from a smear-ripened cheese.</title>
        <authorList>
            <consortium name="US DOE Joint Genome Institute (JGI-PGF)"/>
            <person name="Walter F."/>
            <person name="Albersmeier A."/>
            <person name="Kalinowski J."/>
            <person name="Ruckert C."/>
        </authorList>
    </citation>
    <scope>NUCLEOTIDE SEQUENCE</scope>
    <source>
        <strain evidence="6">KCTC 22164</strain>
    </source>
</reference>
<dbReference type="InterPro" id="IPR001789">
    <property type="entry name" value="Sig_transdc_resp-reg_receiver"/>
</dbReference>
<evidence type="ECO:0000256" key="3">
    <source>
        <dbReference type="PROSITE-ProRule" id="PRU00169"/>
    </source>
</evidence>